<dbReference type="Proteomes" id="UP000694892">
    <property type="component" value="Chromosome 6L"/>
</dbReference>
<accession>A0A974CP50</accession>
<dbReference type="AlphaFoldDB" id="A0A974CP50"/>
<evidence type="ECO:0000313" key="3">
    <source>
        <dbReference type="Proteomes" id="UP000694892"/>
    </source>
</evidence>
<feature type="transmembrane region" description="Helical" evidence="1">
    <location>
        <begin position="6"/>
        <end position="26"/>
    </location>
</feature>
<organism evidence="2 3">
    <name type="scientific">Xenopus laevis</name>
    <name type="common">African clawed frog</name>
    <dbReference type="NCBI Taxonomy" id="8355"/>
    <lineage>
        <taxon>Eukaryota</taxon>
        <taxon>Metazoa</taxon>
        <taxon>Chordata</taxon>
        <taxon>Craniata</taxon>
        <taxon>Vertebrata</taxon>
        <taxon>Euteleostomi</taxon>
        <taxon>Amphibia</taxon>
        <taxon>Batrachia</taxon>
        <taxon>Anura</taxon>
        <taxon>Pipoidea</taxon>
        <taxon>Pipidae</taxon>
        <taxon>Xenopodinae</taxon>
        <taxon>Xenopus</taxon>
        <taxon>Xenopus</taxon>
    </lineage>
</organism>
<reference evidence="3" key="1">
    <citation type="journal article" date="2016" name="Nature">
        <title>Genome evolution in the allotetraploid frog Xenopus laevis.</title>
        <authorList>
            <person name="Session A.M."/>
            <person name="Uno Y."/>
            <person name="Kwon T."/>
            <person name="Chapman J.A."/>
            <person name="Toyoda A."/>
            <person name="Takahashi S."/>
            <person name="Fukui A."/>
            <person name="Hikosaka A."/>
            <person name="Suzuki A."/>
            <person name="Kondo M."/>
            <person name="van Heeringen S.J."/>
            <person name="Quigley I."/>
            <person name="Heinz S."/>
            <person name="Ogino H."/>
            <person name="Ochi H."/>
            <person name="Hellsten U."/>
            <person name="Lyons J.B."/>
            <person name="Simakov O."/>
            <person name="Putnam N."/>
            <person name="Stites J."/>
            <person name="Kuroki Y."/>
            <person name="Tanaka T."/>
            <person name="Michiue T."/>
            <person name="Watanabe M."/>
            <person name="Bogdanovic O."/>
            <person name="Lister R."/>
            <person name="Georgiou G."/>
            <person name="Paranjpe S.S."/>
            <person name="van Kruijsbergen I."/>
            <person name="Shu S."/>
            <person name="Carlson J."/>
            <person name="Kinoshita T."/>
            <person name="Ohta Y."/>
            <person name="Mawaribuchi S."/>
            <person name="Jenkins J."/>
            <person name="Grimwood J."/>
            <person name="Schmutz J."/>
            <person name="Mitros T."/>
            <person name="Mozaffari S.V."/>
            <person name="Suzuki Y."/>
            <person name="Haramoto Y."/>
            <person name="Yamamoto T.S."/>
            <person name="Takagi C."/>
            <person name="Heald R."/>
            <person name="Miller K."/>
            <person name="Haudenschild C."/>
            <person name="Kitzman J."/>
            <person name="Nakayama T."/>
            <person name="Izutsu Y."/>
            <person name="Robert J."/>
            <person name="Fortriede J."/>
            <person name="Burns K."/>
            <person name="Lotay V."/>
            <person name="Karimi K."/>
            <person name="Yasuoka Y."/>
            <person name="Dichmann D.S."/>
            <person name="Flajnik M.F."/>
            <person name="Houston D.W."/>
            <person name="Shendure J."/>
            <person name="DuPasquier L."/>
            <person name="Vize P.D."/>
            <person name="Zorn A.M."/>
            <person name="Ito M."/>
            <person name="Marcotte E.M."/>
            <person name="Wallingford J.B."/>
            <person name="Ito Y."/>
            <person name="Asashima M."/>
            <person name="Ueno N."/>
            <person name="Matsuda Y."/>
            <person name="Veenstra G.J."/>
            <person name="Fujiyama A."/>
            <person name="Harland R.M."/>
            <person name="Taira M."/>
            <person name="Rokhsar D.S."/>
        </authorList>
    </citation>
    <scope>NUCLEOTIDE SEQUENCE [LARGE SCALE GENOMIC DNA]</scope>
    <source>
        <strain evidence="3">J</strain>
    </source>
</reference>
<protein>
    <submittedName>
        <fullName evidence="2">Uncharacterized protein</fullName>
    </submittedName>
</protein>
<keyword evidence="1" id="KW-0812">Transmembrane</keyword>
<evidence type="ECO:0000313" key="2">
    <source>
        <dbReference type="EMBL" id="OCT77020.1"/>
    </source>
</evidence>
<gene>
    <name evidence="2" type="ORF">XELAEV_18032223mg</name>
</gene>
<sequence length="71" mass="8038">MLAFSLLYILLSLDIFLYLGILAFPLNPPQSLDQKTEVWFIFKVRQKSKPSACMSSGANCRMQTGTSTKNY</sequence>
<name>A0A974CP50_XENLA</name>
<keyword evidence="1" id="KW-1133">Transmembrane helix</keyword>
<evidence type="ECO:0000256" key="1">
    <source>
        <dbReference type="SAM" id="Phobius"/>
    </source>
</evidence>
<keyword evidence="1" id="KW-0472">Membrane</keyword>
<dbReference type="EMBL" id="CM004476">
    <property type="protein sequence ID" value="OCT77020.1"/>
    <property type="molecule type" value="Genomic_DNA"/>
</dbReference>
<proteinExistence type="predicted"/>